<gene>
    <name evidence="8" type="ORF">J5A58_05710</name>
</gene>
<keyword evidence="9" id="KW-1185">Reference proteome</keyword>
<evidence type="ECO:0000256" key="5">
    <source>
        <dbReference type="ARBA" id="ARBA00023204"/>
    </source>
</evidence>
<dbReference type="GO" id="GO:0003908">
    <property type="term" value="F:methylated-DNA-[protein]-cysteine S-methyltransferase activity"/>
    <property type="evidence" value="ECO:0007669"/>
    <property type="project" value="UniProtKB-EC"/>
</dbReference>
<comment type="catalytic activity">
    <reaction evidence="1">
        <text>a 4-O-methyl-thymidine in DNA + L-cysteinyl-[protein] = a thymidine in DNA + S-methyl-L-cysteinyl-[protein]</text>
        <dbReference type="Rhea" id="RHEA:53428"/>
        <dbReference type="Rhea" id="RHEA-COMP:10131"/>
        <dbReference type="Rhea" id="RHEA-COMP:10132"/>
        <dbReference type="Rhea" id="RHEA-COMP:13555"/>
        <dbReference type="Rhea" id="RHEA-COMP:13556"/>
        <dbReference type="ChEBI" id="CHEBI:29950"/>
        <dbReference type="ChEBI" id="CHEBI:82612"/>
        <dbReference type="ChEBI" id="CHEBI:137386"/>
        <dbReference type="ChEBI" id="CHEBI:137387"/>
        <dbReference type="EC" id="2.1.1.63"/>
    </reaction>
</comment>
<dbReference type="EMBL" id="CP072361">
    <property type="protein sequence ID" value="QUB75036.1"/>
    <property type="molecule type" value="Genomic_DNA"/>
</dbReference>
<feature type="domain" description="Methylated-DNA-[protein]-cysteine S-methyltransferase DNA binding" evidence="7">
    <location>
        <begin position="7"/>
        <end position="84"/>
    </location>
</feature>
<evidence type="ECO:0000259" key="7">
    <source>
        <dbReference type="Pfam" id="PF01035"/>
    </source>
</evidence>
<evidence type="ECO:0000256" key="6">
    <source>
        <dbReference type="ARBA" id="ARBA00049348"/>
    </source>
</evidence>
<dbReference type="SUPFAM" id="SSF46767">
    <property type="entry name" value="Methylated DNA-protein cysteine methyltransferase, C-terminal domain"/>
    <property type="match status" value="1"/>
</dbReference>
<evidence type="ECO:0000256" key="1">
    <source>
        <dbReference type="ARBA" id="ARBA00001286"/>
    </source>
</evidence>
<accession>A0ABX7XN76</accession>
<protein>
    <submittedName>
        <fullName evidence="8">Methylated-DNA--[protein]-cysteine S-methyltransferase</fullName>
        <ecNumber evidence="8">2.1.1.63</ecNumber>
    </submittedName>
</protein>
<dbReference type="PANTHER" id="PTHR42942:SF1">
    <property type="entry name" value="ALKYLTRANSFERASE-LIKE PROTEIN 1"/>
    <property type="match status" value="1"/>
</dbReference>
<dbReference type="InterPro" id="IPR001497">
    <property type="entry name" value="MethylDNA_cys_MeTrfase_AS"/>
</dbReference>
<evidence type="ECO:0000256" key="4">
    <source>
        <dbReference type="ARBA" id="ARBA00022763"/>
    </source>
</evidence>
<dbReference type="InterPro" id="IPR014048">
    <property type="entry name" value="MethylDNA_cys_MeTrfase_DNA-bd"/>
</dbReference>
<keyword evidence="3 8" id="KW-0808">Transferase</keyword>
<dbReference type="NCBIfam" id="TIGR00589">
    <property type="entry name" value="ogt"/>
    <property type="match status" value="1"/>
</dbReference>
<organism evidence="8 9">
    <name type="scientific">Prevotella melaninogenica</name>
    <dbReference type="NCBI Taxonomy" id="28132"/>
    <lineage>
        <taxon>Bacteria</taxon>
        <taxon>Pseudomonadati</taxon>
        <taxon>Bacteroidota</taxon>
        <taxon>Bacteroidia</taxon>
        <taxon>Bacteroidales</taxon>
        <taxon>Prevotellaceae</taxon>
        <taxon>Prevotella</taxon>
    </lineage>
</organism>
<comment type="catalytic activity">
    <reaction evidence="6">
        <text>a 6-O-methyl-2'-deoxyguanosine in DNA + L-cysteinyl-[protein] = S-methyl-L-cysteinyl-[protein] + a 2'-deoxyguanosine in DNA</text>
        <dbReference type="Rhea" id="RHEA:24000"/>
        <dbReference type="Rhea" id="RHEA-COMP:10131"/>
        <dbReference type="Rhea" id="RHEA-COMP:10132"/>
        <dbReference type="Rhea" id="RHEA-COMP:11367"/>
        <dbReference type="Rhea" id="RHEA-COMP:11368"/>
        <dbReference type="ChEBI" id="CHEBI:29950"/>
        <dbReference type="ChEBI" id="CHEBI:82612"/>
        <dbReference type="ChEBI" id="CHEBI:85445"/>
        <dbReference type="ChEBI" id="CHEBI:85448"/>
        <dbReference type="EC" id="2.1.1.63"/>
    </reaction>
</comment>
<dbReference type="EC" id="2.1.1.63" evidence="8"/>
<dbReference type="PANTHER" id="PTHR42942">
    <property type="entry name" value="6-O-METHYLGUANINE DNA METHYLTRANSFERASE"/>
    <property type="match status" value="1"/>
</dbReference>
<dbReference type="CDD" id="cd06445">
    <property type="entry name" value="ATase"/>
    <property type="match status" value="1"/>
</dbReference>
<dbReference type="Gene3D" id="1.10.10.10">
    <property type="entry name" value="Winged helix-like DNA-binding domain superfamily/Winged helix DNA-binding domain"/>
    <property type="match status" value="1"/>
</dbReference>
<dbReference type="InterPro" id="IPR036217">
    <property type="entry name" value="MethylDNA_cys_MeTrfase_DNAb"/>
</dbReference>
<keyword evidence="5" id="KW-0234">DNA repair</keyword>
<dbReference type="Proteomes" id="UP000682195">
    <property type="component" value="Chromosome 1"/>
</dbReference>
<evidence type="ECO:0000313" key="8">
    <source>
        <dbReference type="EMBL" id="QUB75036.1"/>
    </source>
</evidence>
<evidence type="ECO:0000256" key="3">
    <source>
        <dbReference type="ARBA" id="ARBA00022679"/>
    </source>
</evidence>
<dbReference type="GO" id="GO:0032259">
    <property type="term" value="P:methylation"/>
    <property type="evidence" value="ECO:0007669"/>
    <property type="project" value="UniProtKB-KW"/>
</dbReference>
<name>A0ABX7XN76_9BACT</name>
<dbReference type="RefSeq" id="WP_021672952.1">
    <property type="nucleotide sequence ID" value="NZ_CP072360.1"/>
</dbReference>
<reference evidence="8 9" key="1">
    <citation type="submission" date="2021-03" db="EMBL/GenBank/DDBJ databases">
        <title>Human Oral Microbial Genomes.</title>
        <authorList>
            <person name="Johnston C.D."/>
            <person name="Chen T."/>
            <person name="Dewhirst F.E."/>
        </authorList>
    </citation>
    <scope>NUCLEOTIDE SEQUENCE [LARGE SCALE GENOMIC DNA]</scope>
    <source>
        <strain evidence="8 9">F0054</strain>
    </source>
</reference>
<proteinExistence type="predicted"/>
<dbReference type="InterPro" id="IPR036388">
    <property type="entry name" value="WH-like_DNA-bd_sf"/>
</dbReference>
<dbReference type="InterPro" id="IPR052520">
    <property type="entry name" value="ATL_DNA_repair"/>
</dbReference>
<keyword evidence="2 8" id="KW-0489">Methyltransferase</keyword>
<keyword evidence="4" id="KW-0227">DNA damage</keyword>
<sequence length="103" mass="12088">MSVIIDEFRKEVYEVVSSIPRERVLSYGQIAWLIGYPRHARLVGRILREVAETEALPCHRVVSSSGRMAPCWFEQRGLLEREGITFRPNGSVDMKKWQWRLEK</sequence>
<evidence type="ECO:0000313" key="9">
    <source>
        <dbReference type="Proteomes" id="UP000682195"/>
    </source>
</evidence>
<dbReference type="Pfam" id="PF01035">
    <property type="entry name" value="DNA_binding_1"/>
    <property type="match status" value="1"/>
</dbReference>
<dbReference type="PROSITE" id="PS00374">
    <property type="entry name" value="MGMT"/>
    <property type="match status" value="1"/>
</dbReference>
<evidence type="ECO:0000256" key="2">
    <source>
        <dbReference type="ARBA" id="ARBA00022603"/>
    </source>
</evidence>